<dbReference type="SUPFAM" id="SSF52317">
    <property type="entry name" value="Class I glutamine amidotransferase-like"/>
    <property type="match status" value="1"/>
</dbReference>
<dbReference type="GO" id="GO:0005737">
    <property type="term" value="C:cytoplasm"/>
    <property type="evidence" value="ECO:0007669"/>
    <property type="project" value="TreeGrafter"/>
</dbReference>
<evidence type="ECO:0000256" key="1">
    <source>
        <dbReference type="ARBA" id="ARBA00023016"/>
    </source>
</evidence>
<dbReference type="GO" id="GO:0019172">
    <property type="term" value="F:glyoxalase III activity"/>
    <property type="evidence" value="ECO:0007669"/>
    <property type="project" value="TreeGrafter"/>
</dbReference>
<evidence type="ECO:0000259" key="4">
    <source>
        <dbReference type="Pfam" id="PF01965"/>
    </source>
</evidence>
<dbReference type="Pfam" id="PF01965">
    <property type="entry name" value="DJ-1_PfpI"/>
    <property type="match status" value="1"/>
</dbReference>
<name>A0A401WGE9_STREY</name>
<evidence type="ECO:0000256" key="3">
    <source>
        <dbReference type="ARBA" id="ARBA00038493"/>
    </source>
</evidence>
<evidence type="ECO:0000256" key="2">
    <source>
        <dbReference type="ARBA" id="ARBA00023239"/>
    </source>
</evidence>
<dbReference type="AlphaFoldDB" id="A0A401WGE9"/>
<evidence type="ECO:0000313" key="6">
    <source>
        <dbReference type="Proteomes" id="UP000286746"/>
    </source>
</evidence>
<protein>
    <submittedName>
        <fullName evidence="5">Molecular chaperone Hsp31 and glyoxalase 3</fullName>
    </submittedName>
</protein>
<reference evidence="5 6" key="1">
    <citation type="submission" date="2018-11" db="EMBL/GenBank/DDBJ databases">
        <title>Whole genome sequence of Streptomyces paromomycinus NBRC 15454(T).</title>
        <authorList>
            <person name="Komaki H."/>
            <person name="Tamura T."/>
        </authorList>
    </citation>
    <scope>NUCLEOTIDE SEQUENCE [LARGE SCALE GENOMIC DNA]</scope>
    <source>
        <strain evidence="5 6">NBRC 15454</strain>
    </source>
</reference>
<gene>
    <name evidence="5" type="primary">hchA</name>
    <name evidence="5" type="ORF">GKJPGBOP_08155</name>
</gene>
<dbReference type="InterPro" id="IPR050325">
    <property type="entry name" value="Prot/Nucl_acid_deglycase"/>
</dbReference>
<dbReference type="EMBL" id="BHZD01000001">
    <property type="protein sequence ID" value="GCD48358.1"/>
    <property type="molecule type" value="Genomic_DNA"/>
</dbReference>
<dbReference type="RefSeq" id="WP_246177921.1">
    <property type="nucleotide sequence ID" value="NZ_BHZD01000001.1"/>
</dbReference>
<dbReference type="InterPro" id="IPR002818">
    <property type="entry name" value="DJ-1/PfpI"/>
</dbReference>
<dbReference type="InterPro" id="IPR029062">
    <property type="entry name" value="Class_I_gatase-like"/>
</dbReference>
<dbReference type="PANTHER" id="PTHR48094">
    <property type="entry name" value="PROTEIN/NUCLEIC ACID DEGLYCASE DJ-1-RELATED"/>
    <property type="match status" value="1"/>
</dbReference>
<comment type="similarity">
    <text evidence="3">Belongs to the peptidase C56 family. HSP31-like subfamily.</text>
</comment>
<dbReference type="PANTHER" id="PTHR48094:SF11">
    <property type="entry name" value="GLUTATHIONE-INDEPENDENT GLYOXALASE HSP31-RELATED"/>
    <property type="match status" value="1"/>
</dbReference>
<sequence length="238" mass="25079">MPVMPAVNAAKNVLFVLTSHDVLGRTGAPTGFHLGETAVPWHRLRADGHTVDFVSVRGGRPPVVGHDPADPAQRAFMADPDGGGRLSRTLRPEEVEPGAYAGVFFVGGHGTMWDFRGHPVLHAIGRQVYESGGVLAAICHGPAVLVDLTLSDGSHLVDGRELTAFSNASESMRGLADVVPFPLQTALEEAGASFSAARDRSPHVVVSGRLVTGQNPQSSAGLGDRMAELLLAHPERRP</sequence>
<dbReference type="CDD" id="cd03141">
    <property type="entry name" value="GATase1_Hsp31_like"/>
    <property type="match status" value="1"/>
</dbReference>
<keyword evidence="1" id="KW-0346">Stress response</keyword>
<keyword evidence="6" id="KW-1185">Reference proteome</keyword>
<dbReference type="GO" id="GO:0019243">
    <property type="term" value="P:methylglyoxal catabolic process to D-lactate via S-lactoyl-glutathione"/>
    <property type="evidence" value="ECO:0007669"/>
    <property type="project" value="TreeGrafter"/>
</dbReference>
<organism evidence="5 6">
    <name type="scientific">Streptomyces paromomycinus</name>
    <name type="common">Streptomyces rimosus subsp. paromomycinus</name>
    <dbReference type="NCBI Taxonomy" id="92743"/>
    <lineage>
        <taxon>Bacteria</taxon>
        <taxon>Bacillati</taxon>
        <taxon>Actinomycetota</taxon>
        <taxon>Actinomycetes</taxon>
        <taxon>Kitasatosporales</taxon>
        <taxon>Streptomycetaceae</taxon>
        <taxon>Streptomyces</taxon>
    </lineage>
</organism>
<proteinExistence type="inferred from homology"/>
<comment type="caution">
    <text evidence="5">The sequence shown here is derived from an EMBL/GenBank/DDBJ whole genome shotgun (WGS) entry which is preliminary data.</text>
</comment>
<dbReference type="Gene3D" id="3.40.50.880">
    <property type="match status" value="1"/>
</dbReference>
<evidence type="ECO:0000313" key="5">
    <source>
        <dbReference type="EMBL" id="GCD48358.1"/>
    </source>
</evidence>
<dbReference type="Proteomes" id="UP000286746">
    <property type="component" value="Unassembled WGS sequence"/>
</dbReference>
<feature type="domain" description="DJ-1/PfpI" evidence="4">
    <location>
        <begin position="31"/>
        <end position="221"/>
    </location>
</feature>
<accession>A0A401WGE9</accession>
<keyword evidence="2" id="KW-0456">Lyase</keyword>